<comment type="subcellular location">
    <subcellularLocation>
        <location evidence="1">Cell membrane</location>
        <topology evidence="1">Multi-pass membrane protein</topology>
    </subcellularLocation>
</comment>
<dbReference type="PANTHER" id="PTHR23506:SF23">
    <property type="entry name" value="GH10249P"/>
    <property type="match status" value="1"/>
</dbReference>
<proteinExistence type="predicted"/>
<dbReference type="InterPro" id="IPR050930">
    <property type="entry name" value="MFS_Vesicular_Transporter"/>
</dbReference>
<evidence type="ECO:0000313" key="9">
    <source>
        <dbReference type="Proteomes" id="UP000183997"/>
    </source>
</evidence>
<feature type="transmembrane region" description="Helical" evidence="6">
    <location>
        <begin position="142"/>
        <end position="164"/>
    </location>
</feature>
<keyword evidence="5 6" id="KW-0472">Membrane</keyword>
<feature type="domain" description="Major facilitator superfamily (MFS) profile" evidence="7">
    <location>
        <begin position="14"/>
        <end position="403"/>
    </location>
</feature>
<dbReference type="STRING" id="1121421.SAMN02745123_01897"/>
<protein>
    <submittedName>
        <fullName evidence="8">Predicted arabinose efflux permease, MFS family</fullName>
    </submittedName>
</protein>
<dbReference type="PROSITE" id="PS50850">
    <property type="entry name" value="MFS"/>
    <property type="match status" value="1"/>
</dbReference>
<dbReference type="SUPFAM" id="SSF103473">
    <property type="entry name" value="MFS general substrate transporter"/>
    <property type="match status" value="1"/>
</dbReference>
<keyword evidence="9" id="KW-1185">Reference proteome</keyword>
<evidence type="ECO:0000256" key="3">
    <source>
        <dbReference type="ARBA" id="ARBA00022692"/>
    </source>
</evidence>
<evidence type="ECO:0000256" key="6">
    <source>
        <dbReference type="SAM" id="Phobius"/>
    </source>
</evidence>
<dbReference type="GO" id="GO:0005886">
    <property type="term" value="C:plasma membrane"/>
    <property type="evidence" value="ECO:0007669"/>
    <property type="project" value="UniProtKB-SubCell"/>
</dbReference>
<dbReference type="RefSeq" id="WP_072913503.1">
    <property type="nucleotide sequence ID" value="NZ_FRAR01000013.1"/>
</dbReference>
<dbReference type="OrthoDB" id="5338069at2"/>
<feature type="transmembrane region" description="Helical" evidence="6">
    <location>
        <begin position="315"/>
        <end position="334"/>
    </location>
</feature>
<feature type="transmembrane region" description="Helical" evidence="6">
    <location>
        <begin position="346"/>
        <end position="369"/>
    </location>
</feature>
<dbReference type="PANTHER" id="PTHR23506">
    <property type="entry name" value="GH10249P"/>
    <property type="match status" value="1"/>
</dbReference>
<gene>
    <name evidence="8" type="ORF">SAMN02745123_01897</name>
</gene>
<feature type="transmembrane region" description="Helical" evidence="6">
    <location>
        <begin position="109"/>
        <end position="130"/>
    </location>
</feature>
<evidence type="ECO:0000256" key="2">
    <source>
        <dbReference type="ARBA" id="ARBA00022448"/>
    </source>
</evidence>
<dbReference type="AlphaFoldDB" id="A0A1M6SHZ8"/>
<feature type="transmembrane region" description="Helical" evidence="6">
    <location>
        <begin position="222"/>
        <end position="241"/>
    </location>
</feature>
<dbReference type="InterPro" id="IPR036259">
    <property type="entry name" value="MFS_trans_sf"/>
</dbReference>
<organism evidence="8 9">
    <name type="scientific">Desulforamulus aeronauticus DSM 10349</name>
    <dbReference type="NCBI Taxonomy" id="1121421"/>
    <lineage>
        <taxon>Bacteria</taxon>
        <taxon>Bacillati</taxon>
        <taxon>Bacillota</taxon>
        <taxon>Clostridia</taxon>
        <taxon>Eubacteriales</taxon>
        <taxon>Peptococcaceae</taxon>
        <taxon>Desulforamulus</taxon>
    </lineage>
</organism>
<dbReference type="Gene3D" id="1.20.1250.20">
    <property type="entry name" value="MFS general substrate transporter like domains"/>
    <property type="match status" value="1"/>
</dbReference>
<feature type="transmembrane region" description="Helical" evidence="6">
    <location>
        <begin position="292"/>
        <end position="309"/>
    </location>
</feature>
<evidence type="ECO:0000313" key="8">
    <source>
        <dbReference type="EMBL" id="SHK44371.1"/>
    </source>
</evidence>
<sequence>MCEKMRRDNKEKLTVITTALTTSICLMGNSMLYIVLPIYGKEVGITSLWQVGLLLSINRLVRLPLNPFVSWLYKRIHIRTGLLVAVLLAAISTTGYGVCYGFGQWLILRAIWGLAWSLLRVGGFLMVLNLASDKNRGYFIGIYNGLYQSGNVVGMLLGGFLVVIVGLRSLSLFLGVLTLIGIPLILYFVKKEQIPVLNREETKILEWSWVSKRVIRAILSGLLIYMIFEGMVTSTLSYIIAQHYGNTLRLFEFSIAATALSGIILGVRWAWEPILATYVGRKSDGKHGRVPLFIISLSFAAVSFCVIPNNISLYLWLGGCFLVLLSATTLITLADALAADTAKSSASLVVSTVYIMATDLGAALGPLVSYIMLRFDDGVSYIYYGSAVVFLLIASLWQLPARQASKGHFKAKL</sequence>
<keyword evidence="4 6" id="KW-1133">Transmembrane helix</keyword>
<dbReference type="Proteomes" id="UP000183997">
    <property type="component" value="Unassembled WGS sequence"/>
</dbReference>
<dbReference type="InterPro" id="IPR011701">
    <property type="entry name" value="MFS"/>
</dbReference>
<feature type="transmembrane region" description="Helical" evidence="6">
    <location>
        <begin position="12"/>
        <end position="36"/>
    </location>
</feature>
<evidence type="ECO:0000256" key="1">
    <source>
        <dbReference type="ARBA" id="ARBA00004651"/>
    </source>
</evidence>
<feature type="transmembrane region" description="Helical" evidence="6">
    <location>
        <begin position="381"/>
        <end position="399"/>
    </location>
</feature>
<evidence type="ECO:0000256" key="5">
    <source>
        <dbReference type="ARBA" id="ARBA00023136"/>
    </source>
</evidence>
<evidence type="ECO:0000259" key="7">
    <source>
        <dbReference type="PROSITE" id="PS50850"/>
    </source>
</evidence>
<evidence type="ECO:0000256" key="4">
    <source>
        <dbReference type="ARBA" id="ARBA00022989"/>
    </source>
</evidence>
<feature type="transmembrane region" description="Helical" evidence="6">
    <location>
        <begin position="170"/>
        <end position="189"/>
    </location>
</feature>
<name>A0A1M6SHZ8_9FIRM</name>
<dbReference type="EMBL" id="FRAR01000013">
    <property type="protein sequence ID" value="SHK44371.1"/>
    <property type="molecule type" value="Genomic_DNA"/>
</dbReference>
<feature type="transmembrane region" description="Helical" evidence="6">
    <location>
        <begin position="253"/>
        <end position="271"/>
    </location>
</feature>
<dbReference type="GO" id="GO:0022857">
    <property type="term" value="F:transmembrane transporter activity"/>
    <property type="evidence" value="ECO:0007669"/>
    <property type="project" value="InterPro"/>
</dbReference>
<dbReference type="Pfam" id="PF07690">
    <property type="entry name" value="MFS_1"/>
    <property type="match status" value="1"/>
</dbReference>
<feature type="transmembrane region" description="Helical" evidence="6">
    <location>
        <begin position="42"/>
        <end position="61"/>
    </location>
</feature>
<dbReference type="InterPro" id="IPR020846">
    <property type="entry name" value="MFS_dom"/>
</dbReference>
<reference evidence="9" key="1">
    <citation type="submission" date="2016-11" db="EMBL/GenBank/DDBJ databases">
        <authorList>
            <person name="Varghese N."/>
            <person name="Submissions S."/>
        </authorList>
    </citation>
    <scope>NUCLEOTIDE SEQUENCE [LARGE SCALE GENOMIC DNA]</scope>
    <source>
        <strain evidence="9">DSM 10349</strain>
    </source>
</reference>
<keyword evidence="2" id="KW-0813">Transport</keyword>
<feature type="transmembrane region" description="Helical" evidence="6">
    <location>
        <begin position="82"/>
        <end position="103"/>
    </location>
</feature>
<keyword evidence="3 6" id="KW-0812">Transmembrane</keyword>
<accession>A0A1M6SHZ8</accession>